<dbReference type="GO" id="GO:0005354">
    <property type="term" value="F:galactose transmembrane transporter activity"/>
    <property type="evidence" value="ECO:0007669"/>
    <property type="project" value="InterPro"/>
</dbReference>
<evidence type="ECO:0000256" key="10">
    <source>
        <dbReference type="ARBA" id="ARBA00023136"/>
    </source>
</evidence>
<protein>
    <submittedName>
        <fullName evidence="14">Glucose/galactose MFS transporter</fullName>
    </submittedName>
</protein>
<feature type="transmembrane region" description="Helical" evidence="12">
    <location>
        <begin position="292"/>
        <end position="310"/>
    </location>
</feature>
<keyword evidence="10 12" id="KW-0472">Membrane</keyword>
<evidence type="ECO:0000256" key="1">
    <source>
        <dbReference type="ARBA" id="ARBA00003321"/>
    </source>
</evidence>
<dbReference type="AlphaFoldDB" id="A0A5E5PC65"/>
<feature type="transmembrane region" description="Helical" evidence="12">
    <location>
        <begin position="71"/>
        <end position="88"/>
    </location>
</feature>
<reference evidence="14 15" key="1">
    <citation type="submission" date="2019-08" db="EMBL/GenBank/DDBJ databases">
        <authorList>
            <person name="Peeters C."/>
        </authorList>
    </citation>
    <scope>NUCLEOTIDE SEQUENCE [LARGE SCALE GENOMIC DNA]</scope>
    <source>
        <strain evidence="14 15">LMG 18089</strain>
    </source>
</reference>
<keyword evidence="8 12" id="KW-0812">Transmembrane</keyword>
<dbReference type="PANTHER" id="PTHR43702">
    <property type="entry name" value="L-FUCOSE-PROTON SYMPORTER"/>
    <property type="match status" value="1"/>
</dbReference>
<dbReference type="NCBIfam" id="TIGR01272">
    <property type="entry name" value="gluP"/>
    <property type="match status" value="1"/>
</dbReference>
<dbReference type="CDD" id="cd17394">
    <property type="entry name" value="MFS_FucP_like"/>
    <property type="match status" value="1"/>
</dbReference>
<evidence type="ECO:0000256" key="3">
    <source>
        <dbReference type="ARBA" id="ARBA00009120"/>
    </source>
</evidence>
<name>A0A5E5PC65_9BURK</name>
<dbReference type="PROSITE" id="PS50850">
    <property type="entry name" value="MFS"/>
    <property type="match status" value="1"/>
</dbReference>
<dbReference type="PANTHER" id="PTHR43702:SF3">
    <property type="entry name" value="PROTEIN TSGA"/>
    <property type="match status" value="1"/>
</dbReference>
<feature type="transmembrane region" description="Helical" evidence="12">
    <location>
        <begin position="204"/>
        <end position="223"/>
    </location>
</feature>
<evidence type="ECO:0000256" key="6">
    <source>
        <dbReference type="ARBA" id="ARBA00022519"/>
    </source>
</evidence>
<evidence type="ECO:0000256" key="5">
    <source>
        <dbReference type="ARBA" id="ARBA00022475"/>
    </source>
</evidence>
<feature type="domain" description="Major facilitator superfamily (MFS) profile" evidence="13">
    <location>
        <begin position="34"/>
        <end position="424"/>
    </location>
</feature>
<comment type="similarity">
    <text evidence="3">Belongs to the major facilitator superfamily. FHS transporter (TC 2.A.1.7) family.</text>
</comment>
<evidence type="ECO:0000256" key="12">
    <source>
        <dbReference type="SAM" id="Phobius"/>
    </source>
</evidence>
<evidence type="ECO:0000259" key="13">
    <source>
        <dbReference type="PROSITE" id="PS50850"/>
    </source>
</evidence>
<dbReference type="InterPro" id="IPR020846">
    <property type="entry name" value="MFS_dom"/>
</dbReference>
<keyword evidence="6" id="KW-0997">Cell inner membrane</keyword>
<dbReference type="Gene3D" id="1.20.1250.20">
    <property type="entry name" value="MFS general substrate transporter like domains"/>
    <property type="match status" value="2"/>
</dbReference>
<feature type="transmembrane region" description="Helical" evidence="12">
    <location>
        <begin position="397"/>
        <end position="422"/>
    </location>
</feature>
<dbReference type="RefSeq" id="WP_224787626.1">
    <property type="nucleotide sequence ID" value="NZ_CABPSX010000016.1"/>
</dbReference>
<feature type="transmembrane region" description="Helical" evidence="12">
    <location>
        <begin position="34"/>
        <end position="51"/>
    </location>
</feature>
<dbReference type="GO" id="GO:0005886">
    <property type="term" value="C:plasma membrane"/>
    <property type="evidence" value="ECO:0007669"/>
    <property type="project" value="UniProtKB-SubCell"/>
</dbReference>
<dbReference type="GO" id="GO:1904659">
    <property type="term" value="P:D-glucose transmembrane transport"/>
    <property type="evidence" value="ECO:0007669"/>
    <property type="project" value="InterPro"/>
</dbReference>
<dbReference type="InterPro" id="IPR005964">
    <property type="entry name" value="Glc/Gal_transptr_bac"/>
</dbReference>
<dbReference type="InterPro" id="IPR036259">
    <property type="entry name" value="MFS_trans_sf"/>
</dbReference>
<evidence type="ECO:0000313" key="14">
    <source>
        <dbReference type="EMBL" id="VVG74162.1"/>
    </source>
</evidence>
<dbReference type="InterPro" id="IPR050375">
    <property type="entry name" value="MFS_TsgA-like"/>
</dbReference>
<dbReference type="InterPro" id="IPR011701">
    <property type="entry name" value="MFS"/>
</dbReference>
<sequence>MPVDRTNAPSRSEVPPPNDSPTITTFPMSSANRVLAMLATLFFAMGLITSLNDILVPHFKAAFDLTYRDAALIQSSFFAAYFVVSYPAGQYTARVGYRRALASSLWLAGLGCALFFPAAALTSYLCFLVALFVLASGITLLQVAVNAYVETLGSRGAAASRLTLVQAFNSLGTTVGPPLAALWILAPQAATATGHAADSVRGPYGLLAAVLAIGGAVLWRLTLPEPRAGDASPPGVLRNVRSLMAHRPLRYGIVALFLYVGAEVSIGSFLIVYLTQTGTGILDHAYASRYLAFYWGGAMLGRFAGAWLLRKVSPGRLLSLCAACNLTLIAVSMTLPASFAMWLLLACGLGNAIMFPTIFSLSVGGLGARVSEGGGLICMAIVGGAVLPYLQGALADSIGIVFSFLAPALAYGYIAGFGAWCARIMPESESESESEPEVGPNAGIRHAPAATRAGGARSVGDRRST</sequence>
<evidence type="ECO:0000256" key="4">
    <source>
        <dbReference type="ARBA" id="ARBA00022448"/>
    </source>
</evidence>
<feature type="transmembrane region" description="Helical" evidence="12">
    <location>
        <begin position="317"/>
        <end position="335"/>
    </location>
</feature>
<keyword evidence="7" id="KW-0762">Sugar transport</keyword>
<evidence type="ECO:0000256" key="11">
    <source>
        <dbReference type="SAM" id="MobiDB-lite"/>
    </source>
</evidence>
<evidence type="ECO:0000256" key="9">
    <source>
        <dbReference type="ARBA" id="ARBA00022989"/>
    </source>
</evidence>
<comment type="subcellular location">
    <subcellularLocation>
        <location evidence="2">Cell inner membrane</location>
        <topology evidence="2">Multi-pass membrane protein</topology>
    </subcellularLocation>
</comment>
<keyword evidence="9 12" id="KW-1133">Transmembrane helix</keyword>
<feature type="transmembrane region" description="Helical" evidence="12">
    <location>
        <begin position="341"/>
        <end position="361"/>
    </location>
</feature>
<dbReference type="Proteomes" id="UP000364291">
    <property type="component" value="Unassembled WGS sequence"/>
</dbReference>
<feature type="region of interest" description="Disordered" evidence="11">
    <location>
        <begin position="428"/>
        <end position="465"/>
    </location>
</feature>
<evidence type="ECO:0000256" key="7">
    <source>
        <dbReference type="ARBA" id="ARBA00022597"/>
    </source>
</evidence>
<dbReference type="EMBL" id="CABPSX010000016">
    <property type="protein sequence ID" value="VVG74162.1"/>
    <property type="molecule type" value="Genomic_DNA"/>
</dbReference>
<feature type="transmembrane region" description="Helical" evidence="12">
    <location>
        <begin position="100"/>
        <end position="121"/>
    </location>
</feature>
<feature type="transmembrane region" description="Helical" evidence="12">
    <location>
        <begin position="161"/>
        <end position="184"/>
    </location>
</feature>
<dbReference type="SUPFAM" id="SSF103473">
    <property type="entry name" value="MFS general substrate transporter"/>
    <property type="match status" value="1"/>
</dbReference>
<dbReference type="Pfam" id="PF07690">
    <property type="entry name" value="MFS_1"/>
    <property type="match status" value="1"/>
</dbReference>
<evidence type="ECO:0000256" key="2">
    <source>
        <dbReference type="ARBA" id="ARBA00004429"/>
    </source>
</evidence>
<proteinExistence type="inferred from homology"/>
<dbReference type="GO" id="GO:0055056">
    <property type="term" value="F:D-glucose transmembrane transporter activity"/>
    <property type="evidence" value="ECO:0007669"/>
    <property type="project" value="InterPro"/>
</dbReference>
<feature type="region of interest" description="Disordered" evidence="11">
    <location>
        <begin position="1"/>
        <end position="22"/>
    </location>
</feature>
<gene>
    <name evidence="14" type="ORF">PAP18089_05174</name>
</gene>
<keyword evidence="5" id="KW-1003">Cell membrane</keyword>
<comment type="function">
    <text evidence="1">Intake of glucose and galactose.</text>
</comment>
<accession>A0A5E5PC65</accession>
<feature type="transmembrane region" description="Helical" evidence="12">
    <location>
        <begin position="127"/>
        <end position="149"/>
    </location>
</feature>
<evidence type="ECO:0000256" key="8">
    <source>
        <dbReference type="ARBA" id="ARBA00022692"/>
    </source>
</evidence>
<evidence type="ECO:0000313" key="15">
    <source>
        <dbReference type="Proteomes" id="UP000364291"/>
    </source>
</evidence>
<feature type="transmembrane region" description="Helical" evidence="12">
    <location>
        <begin position="373"/>
        <end position="391"/>
    </location>
</feature>
<organism evidence="14 15">
    <name type="scientific">Pandoraea apista</name>
    <dbReference type="NCBI Taxonomy" id="93218"/>
    <lineage>
        <taxon>Bacteria</taxon>
        <taxon>Pseudomonadati</taxon>
        <taxon>Pseudomonadota</taxon>
        <taxon>Betaproteobacteria</taxon>
        <taxon>Burkholderiales</taxon>
        <taxon>Burkholderiaceae</taxon>
        <taxon>Pandoraea</taxon>
    </lineage>
</organism>
<feature type="transmembrane region" description="Helical" evidence="12">
    <location>
        <begin position="251"/>
        <end position="272"/>
    </location>
</feature>
<keyword evidence="4" id="KW-0813">Transport</keyword>